<feature type="compositionally biased region" description="Basic and acidic residues" evidence="1">
    <location>
        <begin position="16"/>
        <end position="34"/>
    </location>
</feature>
<proteinExistence type="predicted"/>
<protein>
    <submittedName>
        <fullName evidence="2">Uncharacterized protein</fullName>
    </submittedName>
</protein>
<sequence>MKRWERWKGGKVGRLGRRDEGGDKSQRKKSAREGERCWEKRDYGCGSVGGKARWRKMENRDWNGCPGSTEPRVERREEKRRKATKTVESTV</sequence>
<feature type="region of interest" description="Disordered" evidence="1">
    <location>
        <begin position="1"/>
        <end position="34"/>
    </location>
</feature>
<dbReference type="EMBL" id="KB644411">
    <property type="protein sequence ID" value="EPS28397.1"/>
    <property type="molecule type" value="Genomic_DNA"/>
</dbReference>
<feature type="region of interest" description="Disordered" evidence="1">
    <location>
        <begin position="58"/>
        <end position="91"/>
    </location>
</feature>
<reference evidence="2 3" key="1">
    <citation type="journal article" date="2013" name="PLoS ONE">
        <title>Genomic and secretomic analyses reveal unique features of the lignocellulolytic enzyme system of Penicillium decumbens.</title>
        <authorList>
            <person name="Liu G."/>
            <person name="Zhang L."/>
            <person name="Wei X."/>
            <person name="Zou G."/>
            <person name="Qin Y."/>
            <person name="Ma L."/>
            <person name="Li J."/>
            <person name="Zheng H."/>
            <person name="Wang S."/>
            <person name="Wang C."/>
            <person name="Xun L."/>
            <person name="Zhao G.-P."/>
            <person name="Zhou Z."/>
            <person name="Qu Y."/>
        </authorList>
    </citation>
    <scope>NUCLEOTIDE SEQUENCE [LARGE SCALE GENOMIC DNA]</scope>
    <source>
        <strain evidence="3">114-2 / CGMCC 5302</strain>
    </source>
</reference>
<organism evidence="2 3">
    <name type="scientific">Penicillium oxalicum (strain 114-2 / CGMCC 5302)</name>
    <name type="common">Penicillium decumbens</name>
    <dbReference type="NCBI Taxonomy" id="933388"/>
    <lineage>
        <taxon>Eukaryota</taxon>
        <taxon>Fungi</taxon>
        <taxon>Dikarya</taxon>
        <taxon>Ascomycota</taxon>
        <taxon>Pezizomycotina</taxon>
        <taxon>Eurotiomycetes</taxon>
        <taxon>Eurotiomycetidae</taxon>
        <taxon>Eurotiales</taxon>
        <taxon>Aspergillaceae</taxon>
        <taxon>Penicillium</taxon>
    </lineage>
</organism>
<evidence type="ECO:0000313" key="3">
    <source>
        <dbReference type="Proteomes" id="UP000019376"/>
    </source>
</evidence>
<name>S8B1Z4_PENO1</name>
<dbReference type="AlphaFoldDB" id="S8B1Z4"/>
<accession>S8B1Z4</accession>
<dbReference type="Proteomes" id="UP000019376">
    <property type="component" value="Unassembled WGS sequence"/>
</dbReference>
<evidence type="ECO:0000256" key="1">
    <source>
        <dbReference type="SAM" id="MobiDB-lite"/>
    </source>
</evidence>
<keyword evidence="3" id="KW-1185">Reference proteome</keyword>
<evidence type="ECO:0000313" key="2">
    <source>
        <dbReference type="EMBL" id="EPS28397.1"/>
    </source>
</evidence>
<dbReference type="HOGENOM" id="CLU_2427740_0_0_1"/>
<gene>
    <name evidence="2" type="ORF">PDE_03343</name>
</gene>